<keyword evidence="3" id="KW-1185">Reference proteome</keyword>
<comment type="caution">
    <text evidence="2">The sequence shown here is derived from an EMBL/GenBank/DDBJ whole genome shotgun (WGS) entry which is preliminary data.</text>
</comment>
<evidence type="ECO:0000313" key="2">
    <source>
        <dbReference type="EMBL" id="OVA04625.1"/>
    </source>
</evidence>
<evidence type="ECO:0000313" key="3">
    <source>
        <dbReference type="Proteomes" id="UP000195402"/>
    </source>
</evidence>
<proteinExistence type="predicted"/>
<organism evidence="2 3">
    <name type="scientific">Macleaya cordata</name>
    <name type="common">Five-seeded plume-poppy</name>
    <name type="synonym">Bocconia cordata</name>
    <dbReference type="NCBI Taxonomy" id="56857"/>
    <lineage>
        <taxon>Eukaryota</taxon>
        <taxon>Viridiplantae</taxon>
        <taxon>Streptophyta</taxon>
        <taxon>Embryophyta</taxon>
        <taxon>Tracheophyta</taxon>
        <taxon>Spermatophyta</taxon>
        <taxon>Magnoliopsida</taxon>
        <taxon>Ranunculales</taxon>
        <taxon>Papaveraceae</taxon>
        <taxon>Papaveroideae</taxon>
        <taxon>Macleaya</taxon>
    </lineage>
</organism>
<dbReference type="EMBL" id="MVGT01003295">
    <property type="protein sequence ID" value="OVA04625.1"/>
    <property type="molecule type" value="Genomic_DNA"/>
</dbReference>
<name>A0A200Q2H6_MACCD</name>
<evidence type="ECO:0000256" key="1">
    <source>
        <dbReference type="SAM" id="MobiDB-lite"/>
    </source>
</evidence>
<dbReference type="InParanoid" id="A0A200Q2H6"/>
<feature type="compositionally biased region" description="Polar residues" evidence="1">
    <location>
        <begin position="62"/>
        <end position="74"/>
    </location>
</feature>
<gene>
    <name evidence="2" type="ORF">BVC80_1711g2</name>
</gene>
<dbReference type="Proteomes" id="UP000195402">
    <property type="component" value="Unassembled WGS sequence"/>
</dbReference>
<accession>A0A200Q2H6</accession>
<feature type="region of interest" description="Disordered" evidence="1">
    <location>
        <begin position="62"/>
        <end position="84"/>
    </location>
</feature>
<reference evidence="2 3" key="1">
    <citation type="journal article" date="2017" name="Mol. Plant">
        <title>The Genome of Medicinal Plant Macleaya cordata Provides New Insights into Benzylisoquinoline Alkaloids Metabolism.</title>
        <authorList>
            <person name="Liu X."/>
            <person name="Liu Y."/>
            <person name="Huang P."/>
            <person name="Ma Y."/>
            <person name="Qing Z."/>
            <person name="Tang Q."/>
            <person name="Cao H."/>
            <person name="Cheng P."/>
            <person name="Zheng Y."/>
            <person name="Yuan Z."/>
            <person name="Zhou Y."/>
            <person name="Liu J."/>
            <person name="Tang Z."/>
            <person name="Zhuo Y."/>
            <person name="Zhang Y."/>
            <person name="Yu L."/>
            <person name="Huang J."/>
            <person name="Yang P."/>
            <person name="Peng Q."/>
            <person name="Zhang J."/>
            <person name="Jiang W."/>
            <person name="Zhang Z."/>
            <person name="Lin K."/>
            <person name="Ro D.K."/>
            <person name="Chen X."/>
            <person name="Xiong X."/>
            <person name="Shang Y."/>
            <person name="Huang S."/>
            <person name="Zeng J."/>
        </authorList>
    </citation>
    <scope>NUCLEOTIDE SEQUENCE [LARGE SCALE GENOMIC DNA]</scope>
    <source>
        <strain evidence="3">cv. BLH2017</strain>
        <tissue evidence="2">Root</tissue>
    </source>
</reference>
<sequence length="84" mass="9047">MDYKPSNKVMLEEITDASSVGVERAMDPLPVGGSSYGLPMMMHLGGPVVIPRQEGQTSRQVAEAQRLSNNSHTVIQGAEHQAPM</sequence>
<protein>
    <submittedName>
        <fullName evidence="2">Uncharacterized protein</fullName>
    </submittedName>
</protein>
<dbReference type="AlphaFoldDB" id="A0A200Q2H6"/>